<dbReference type="Pfam" id="PF04203">
    <property type="entry name" value="Sortase"/>
    <property type="match status" value="1"/>
</dbReference>
<dbReference type="AlphaFoldDB" id="A0A543ITG6"/>
<dbReference type="NCBIfam" id="NF033748">
    <property type="entry name" value="class_F_sortase"/>
    <property type="match status" value="1"/>
</dbReference>
<accession>A0A543ITG6</accession>
<reference evidence="4 5" key="1">
    <citation type="submission" date="2019-06" db="EMBL/GenBank/DDBJ databases">
        <title>Sequencing the genomes of 1000 actinobacteria strains.</title>
        <authorList>
            <person name="Klenk H.-P."/>
        </authorList>
    </citation>
    <scope>NUCLEOTIDE SEQUENCE [LARGE SCALE GENOMIC DNA]</scope>
    <source>
        <strain evidence="4 5">DSM 43186</strain>
    </source>
</reference>
<dbReference type="InterPro" id="IPR023365">
    <property type="entry name" value="Sortase_dom-sf"/>
</dbReference>
<keyword evidence="5" id="KW-1185">Reference proteome</keyword>
<keyword evidence="1" id="KW-0378">Hydrolase</keyword>
<dbReference type="EMBL" id="VFPQ01000001">
    <property type="protein sequence ID" value="TQM73876.1"/>
    <property type="molecule type" value="Genomic_DNA"/>
</dbReference>
<dbReference type="Proteomes" id="UP000319213">
    <property type="component" value="Unassembled WGS sequence"/>
</dbReference>
<feature type="region of interest" description="Disordered" evidence="2">
    <location>
        <begin position="58"/>
        <end position="88"/>
    </location>
</feature>
<sequence length="338" mass="34459">MASAAVAVPAAAHGPGTAGGPARAGGRARAAVMALALAASVAVGLAGVAVPVAPARAAGAVPHRPDPPVLAGPPAAAFDEPPAADFDEPPAVAFAEPAAVDAEADIGAVPVAGADATTTTVVGPGPRARAKAGAKTSAKADAKAGAKTGPKAGTRNGAEADAAAKAKQGAKAKPARRVLHMRYSVPVRIRIPSIRVNAPLMKLGLDRRGRLQTPPLSKPGVAGWYVGSASPGQIGPAVVVGHMDTRTGPAVFFRLRRLKPGARIYIDRRDGSTAVFEARKRIRVPKTRFPTDAVYGDIGNAGLRLITCGGAFDHRTRHYRDNIIVFARLVRAINHRSA</sequence>
<dbReference type="CDD" id="cd05829">
    <property type="entry name" value="Sortase_F"/>
    <property type="match status" value="1"/>
</dbReference>
<dbReference type="InterPro" id="IPR005754">
    <property type="entry name" value="Sortase"/>
</dbReference>
<feature type="region of interest" description="Disordered" evidence="2">
    <location>
        <begin position="120"/>
        <end position="175"/>
    </location>
</feature>
<dbReference type="SUPFAM" id="SSF63817">
    <property type="entry name" value="Sortase"/>
    <property type="match status" value="1"/>
</dbReference>
<proteinExistence type="predicted"/>
<feature type="compositionally biased region" description="Low complexity" evidence="2">
    <location>
        <begin position="145"/>
        <end position="167"/>
    </location>
</feature>
<dbReference type="InterPro" id="IPR042001">
    <property type="entry name" value="Sortase_F"/>
</dbReference>
<keyword evidence="3" id="KW-1133">Transmembrane helix</keyword>
<feature type="compositionally biased region" description="Low complexity" evidence="2">
    <location>
        <begin position="73"/>
        <end position="88"/>
    </location>
</feature>
<name>A0A543ITG6_9ACTN</name>
<evidence type="ECO:0000256" key="3">
    <source>
        <dbReference type="SAM" id="Phobius"/>
    </source>
</evidence>
<keyword evidence="3" id="KW-0472">Membrane</keyword>
<feature type="compositionally biased region" description="Low complexity" evidence="2">
    <location>
        <begin position="120"/>
        <end position="137"/>
    </location>
</feature>
<feature type="transmembrane region" description="Helical" evidence="3">
    <location>
        <begin position="34"/>
        <end position="55"/>
    </location>
</feature>
<dbReference type="Gene3D" id="2.40.260.10">
    <property type="entry name" value="Sortase"/>
    <property type="match status" value="1"/>
</dbReference>
<feature type="compositionally biased region" description="Low complexity" evidence="2">
    <location>
        <begin position="1"/>
        <end position="15"/>
    </location>
</feature>
<comment type="caution">
    <text evidence="4">The sequence shown here is derived from an EMBL/GenBank/DDBJ whole genome shotgun (WGS) entry which is preliminary data.</text>
</comment>
<feature type="region of interest" description="Disordered" evidence="2">
    <location>
        <begin position="1"/>
        <end position="23"/>
    </location>
</feature>
<evidence type="ECO:0000256" key="2">
    <source>
        <dbReference type="SAM" id="MobiDB-lite"/>
    </source>
</evidence>
<keyword evidence="3" id="KW-0812">Transmembrane</keyword>
<evidence type="ECO:0000313" key="5">
    <source>
        <dbReference type="Proteomes" id="UP000319213"/>
    </source>
</evidence>
<protein>
    <submittedName>
        <fullName evidence="4">Sortase family protein</fullName>
    </submittedName>
</protein>
<evidence type="ECO:0000256" key="1">
    <source>
        <dbReference type="ARBA" id="ARBA00022801"/>
    </source>
</evidence>
<dbReference type="GO" id="GO:0016787">
    <property type="term" value="F:hydrolase activity"/>
    <property type="evidence" value="ECO:0007669"/>
    <property type="project" value="UniProtKB-KW"/>
</dbReference>
<organism evidence="4 5">
    <name type="scientific">Thermopolyspora flexuosa</name>
    <dbReference type="NCBI Taxonomy" id="103836"/>
    <lineage>
        <taxon>Bacteria</taxon>
        <taxon>Bacillati</taxon>
        <taxon>Actinomycetota</taxon>
        <taxon>Actinomycetes</taxon>
        <taxon>Streptosporangiales</taxon>
        <taxon>Streptosporangiaceae</taxon>
        <taxon>Thermopolyspora</taxon>
    </lineage>
</organism>
<gene>
    <name evidence="4" type="ORF">FHX40_0534</name>
</gene>
<evidence type="ECO:0000313" key="4">
    <source>
        <dbReference type="EMBL" id="TQM73876.1"/>
    </source>
</evidence>